<evidence type="ECO:0000256" key="1">
    <source>
        <dbReference type="ARBA" id="ARBA00001946"/>
    </source>
</evidence>
<evidence type="ECO:0000256" key="3">
    <source>
        <dbReference type="ARBA" id="ARBA00012966"/>
    </source>
</evidence>
<keyword evidence="10" id="KW-0546">Nucleotide metabolism</keyword>
<dbReference type="FunFam" id="3.30.70.141:FF:000017">
    <property type="entry name" value="Nucleoside diphosphate kinase"/>
    <property type="match status" value="1"/>
</dbReference>
<evidence type="ECO:0000256" key="5">
    <source>
        <dbReference type="ARBA" id="ARBA00022723"/>
    </source>
</evidence>
<evidence type="ECO:0000256" key="11">
    <source>
        <dbReference type="PROSITE-ProRule" id="PRU00706"/>
    </source>
</evidence>
<keyword evidence="8" id="KW-0067">ATP-binding</keyword>
<evidence type="ECO:0000256" key="6">
    <source>
        <dbReference type="ARBA" id="ARBA00022741"/>
    </source>
</evidence>
<organism evidence="14 15">
    <name type="scientific">Streptomyces roseirectus</name>
    <dbReference type="NCBI Taxonomy" id="2768066"/>
    <lineage>
        <taxon>Bacteria</taxon>
        <taxon>Bacillati</taxon>
        <taxon>Actinomycetota</taxon>
        <taxon>Actinomycetes</taxon>
        <taxon>Kitasatosporales</taxon>
        <taxon>Streptomycetaceae</taxon>
        <taxon>Streptomyces</taxon>
    </lineage>
</organism>
<dbReference type="Proteomes" id="UP000516052">
    <property type="component" value="Chromosome"/>
</dbReference>
<dbReference type="GO" id="GO:0006241">
    <property type="term" value="P:CTP biosynthetic process"/>
    <property type="evidence" value="ECO:0007669"/>
    <property type="project" value="InterPro"/>
</dbReference>
<dbReference type="KEGG" id="sroi:IAG44_20430"/>
<evidence type="ECO:0000256" key="2">
    <source>
        <dbReference type="ARBA" id="ARBA00008142"/>
    </source>
</evidence>
<gene>
    <name evidence="14" type="ORF">IAG44_20430</name>
</gene>
<dbReference type="PANTHER" id="PTHR11349">
    <property type="entry name" value="NUCLEOSIDE DIPHOSPHATE KINASE"/>
    <property type="match status" value="1"/>
</dbReference>
<dbReference type="PRINTS" id="PR01243">
    <property type="entry name" value="NUCDPKINASE"/>
</dbReference>
<evidence type="ECO:0000256" key="12">
    <source>
        <dbReference type="RuleBase" id="RU004011"/>
    </source>
</evidence>
<dbReference type="SUPFAM" id="SSF54919">
    <property type="entry name" value="Nucleoside diphosphate kinase, NDK"/>
    <property type="match status" value="1"/>
</dbReference>
<evidence type="ECO:0000256" key="4">
    <source>
        <dbReference type="ARBA" id="ARBA00022679"/>
    </source>
</evidence>
<evidence type="ECO:0000256" key="10">
    <source>
        <dbReference type="ARBA" id="ARBA00023080"/>
    </source>
</evidence>
<evidence type="ECO:0000256" key="7">
    <source>
        <dbReference type="ARBA" id="ARBA00022777"/>
    </source>
</evidence>
<dbReference type="InterPro" id="IPR036850">
    <property type="entry name" value="NDK-like_dom_sf"/>
</dbReference>
<comment type="similarity">
    <text evidence="2 11 12">Belongs to the NDK family.</text>
</comment>
<accession>A0A7H0IFJ4</accession>
<keyword evidence="5" id="KW-0479">Metal-binding</keyword>
<dbReference type="PROSITE" id="PS51374">
    <property type="entry name" value="NDPK_LIKE"/>
    <property type="match status" value="1"/>
</dbReference>
<keyword evidence="7 14" id="KW-0418">Kinase</keyword>
<keyword evidence="15" id="KW-1185">Reference proteome</keyword>
<dbReference type="GO" id="GO:0004550">
    <property type="term" value="F:nucleoside diphosphate kinase activity"/>
    <property type="evidence" value="ECO:0007669"/>
    <property type="project" value="UniProtKB-EC"/>
</dbReference>
<keyword evidence="6" id="KW-0547">Nucleotide-binding</keyword>
<dbReference type="AlphaFoldDB" id="A0A7H0IFJ4"/>
<dbReference type="SMART" id="SM00562">
    <property type="entry name" value="NDK"/>
    <property type="match status" value="1"/>
</dbReference>
<dbReference type="Gene3D" id="3.30.70.141">
    <property type="entry name" value="Nucleoside diphosphate kinase-like domain"/>
    <property type="match status" value="1"/>
</dbReference>
<dbReference type="EC" id="2.7.4.6" evidence="3"/>
<dbReference type="EMBL" id="CP060828">
    <property type="protein sequence ID" value="QNP71560.1"/>
    <property type="molecule type" value="Genomic_DNA"/>
</dbReference>
<dbReference type="GO" id="GO:0006183">
    <property type="term" value="P:GTP biosynthetic process"/>
    <property type="evidence" value="ECO:0007669"/>
    <property type="project" value="InterPro"/>
</dbReference>
<sequence length="169" mass="18841">MTQEQEHPVERTLVLLKPDAMVRGYAGKIISRFEDAALKIIGVKMKQMDAEFTRKHYFDLEERLGPEVYNLTATFMQQSPVIALVLEGADAVATVRKIVGSTYPNEAPAGTIRGDYSHYSRAASAASGKAVANLVHASGNKEEAEMEVGLWFEKDELHDYRTLAELFTY</sequence>
<dbReference type="InterPro" id="IPR034907">
    <property type="entry name" value="NDK-like_dom"/>
</dbReference>
<comment type="caution">
    <text evidence="11">Lacks conserved residue(s) required for the propagation of feature annotation.</text>
</comment>
<dbReference type="GO" id="GO:0046872">
    <property type="term" value="F:metal ion binding"/>
    <property type="evidence" value="ECO:0007669"/>
    <property type="project" value="UniProtKB-KW"/>
</dbReference>
<feature type="domain" description="Nucleoside diphosphate kinase-like" evidence="13">
    <location>
        <begin position="9"/>
        <end position="159"/>
    </location>
</feature>
<dbReference type="GO" id="GO:0006228">
    <property type="term" value="P:UTP biosynthetic process"/>
    <property type="evidence" value="ECO:0007669"/>
    <property type="project" value="InterPro"/>
</dbReference>
<keyword evidence="4" id="KW-0808">Transferase</keyword>
<dbReference type="RefSeq" id="WP_187748529.1">
    <property type="nucleotide sequence ID" value="NZ_CP060828.1"/>
</dbReference>
<reference evidence="14 15" key="1">
    <citation type="submission" date="2020-08" db="EMBL/GenBank/DDBJ databases">
        <title>A novel species.</title>
        <authorList>
            <person name="Gao J."/>
        </authorList>
    </citation>
    <scope>NUCLEOTIDE SEQUENCE [LARGE SCALE GENOMIC DNA]</scope>
    <source>
        <strain evidence="14 15">CRXT-G-22</strain>
    </source>
</reference>
<name>A0A7H0IFJ4_9ACTN</name>
<dbReference type="GO" id="GO:0005524">
    <property type="term" value="F:ATP binding"/>
    <property type="evidence" value="ECO:0007669"/>
    <property type="project" value="UniProtKB-KW"/>
</dbReference>
<evidence type="ECO:0000313" key="15">
    <source>
        <dbReference type="Proteomes" id="UP000516052"/>
    </source>
</evidence>
<comment type="cofactor">
    <cofactor evidence="1">
        <name>Mg(2+)</name>
        <dbReference type="ChEBI" id="CHEBI:18420"/>
    </cofactor>
</comment>
<dbReference type="Pfam" id="PF00334">
    <property type="entry name" value="NDK"/>
    <property type="match status" value="1"/>
</dbReference>
<proteinExistence type="inferred from homology"/>
<evidence type="ECO:0000256" key="8">
    <source>
        <dbReference type="ARBA" id="ARBA00022840"/>
    </source>
</evidence>
<keyword evidence="9" id="KW-0460">Magnesium</keyword>
<protein>
    <recommendedName>
        <fullName evidence="3">nucleoside-diphosphate kinase</fullName>
        <ecNumber evidence="3">2.7.4.6</ecNumber>
    </recommendedName>
</protein>
<evidence type="ECO:0000313" key="14">
    <source>
        <dbReference type="EMBL" id="QNP71560.1"/>
    </source>
</evidence>
<evidence type="ECO:0000259" key="13">
    <source>
        <dbReference type="SMART" id="SM00562"/>
    </source>
</evidence>
<dbReference type="InterPro" id="IPR001564">
    <property type="entry name" value="Nucleoside_diP_kinase"/>
</dbReference>
<evidence type="ECO:0000256" key="9">
    <source>
        <dbReference type="ARBA" id="ARBA00022842"/>
    </source>
</evidence>